<keyword evidence="3" id="KW-0337">GPI-anchor biosynthesis</keyword>
<evidence type="ECO:0000313" key="11">
    <source>
        <dbReference type="EMBL" id="MBW4666237.1"/>
    </source>
</evidence>
<reference evidence="11" key="2">
    <citation type="journal article" date="2022" name="Microbiol. Resour. Announc.">
        <title>Metagenome Sequencing to Explore Phylogenomics of Terrestrial Cyanobacteria.</title>
        <authorList>
            <person name="Ward R.D."/>
            <person name="Stajich J.E."/>
            <person name="Johansen J.R."/>
            <person name="Huntemann M."/>
            <person name="Clum A."/>
            <person name="Foster B."/>
            <person name="Foster B."/>
            <person name="Roux S."/>
            <person name="Palaniappan K."/>
            <person name="Varghese N."/>
            <person name="Mukherjee S."/>
            <person name="Reddy T.B.K."/>
            <person name="Daum C."/>
            <person name="Copeland A."/>
            <person name="Chen I.A."/>
            <person name="Ivanova N.N."/>
            <person name="Kyrpides N.C."/>
            <person name="Shapiro N."/>
            <person name="Eloe-Fadrosh E.A."/>
            <person name="Pietrasiak N."/>
        </authorList>
    </citation>
    <scope>NUCLEOTIDE SEQUENCE</scope>
    <source>
        <strain evidence="11">GSE-NOS-MK-12-04C</strain>
    </source>
</reference>
<dbReference type="EMBL" id="JAHHGZ010000002">
    <property type="protein sequence ID" value="MBW4666237.1"/>
    <property type="molecule type" value="Genomic_DNA"/>
</dbReference>
<reference evidence="11" key="1">
    <citation type="submission" date="2021-05" db="EMBL/GenBank/DDBJ databases">
        <authorList>
            <person name="Pietrasiak N."/>
            <person name="Ward R."/>
            <person name="Stajich J.E."/>
            <person name="Kurbessoian T."/>
        </authorList>
    </citation>
    <scope>NUCLEOTIDE SEQUENCE</scope>
    <source>
        <strain evidence="11">GSE-NOS-MK-12-04C</strain>
    </source>
</reference>
<dbReference type="GO" id="GO:0000009">
    <property type="term" value="F:alpha-1,6-mannosyltransferase activity"/>
    <property type="evidence" value="ECO:0007669"/>
    <property type="project" value="InterPro"/>
</dbReference>
<keyword evidence="6 10" id="KW-0812">Transmembrane</keyword>
<evidence type="ECO:0000256" key="7">
    <source>
        <dbReference type="ARBA" id="ARBA00022824"/>
    </source>
</evidence>
<organism evidence="11 12">
    <name type="scientific">Cyanomargarita calcarea GSE-NOS-MK-12-04C</name>
    <dbReference type="NCBI Taxonomy" id="2839659"/>
    <lineage>
        <taxon>Bacteria</taxon>
        <taxon>Bacillati</taxon>
        <taxon>Cyanobacteriota</taxon>
        <taxon>Cyanophyceae</taxon>
        <taxon>Nostocales</taxon>
        <taxon>Cyanomargaritaceae</taxon>
        <taxon>Cyanomargarita</taxon>
    </lineage>
</organism>
<evidence type="ECO:0000256" key="8">
    <source>
        <dbReference type="ARBA" id="ARBA00022989"/>
    </source>
</evidence>
<feature type="transmembrane region" description="Helical" evidence="10">
    <location>
        <begin position="17"/>
        <end position="39"/>
    </location>
</feature>
<feature type="transmembrane region" description="Helical" evidence="10">
    <location>
        <begin position="380"/>
        <end position="397"/>
    </location>
</feature>
<dbReference type="Proteomes" id="UP000729701">
    <property type="component" value="Unassembled WGS sequence"/>
</dbReference>
<gene>
    <name evidence="11" type="ORF">KME60_02045</name>
</gene>
<sequence>MSQVEIAITKITYSNDLLFPLGIWLLSRIVIWIAMLIIAPNLPVPHYGVVPKFGWGIFDAWDSIHYRAIATSGYEFVNDGNRYNLAFFPLYPLVLRGLMGAGLPFQVAGTLVNNCAFLAALYILYLWSEKNYGKNAARWVCAVMAWCPMSMFGSMIYTEGFYLLFSTAALYAFDQKYYGWTALCGAMATATRPTGMALIPAFLLVCVKERRPLIAYVASFSTAIGVLVFSFYCVIHFGHPLAFIQAQRGWRPSLGFDWQGWINMLIQIAVGRTNWQYGGIKDPLHPILFCVFVGGGYRIWNFRKHFSSFRVVYGFYGIVAFLFIFASGDWINNLLNAVIFIGGGYMLWQLRTQLTLVTLTYGFCGIGLLLASGGTMSLSRLAYGIVPLGVALGVFLSHYPRRGYLILGLSGILLARVAVRFAQQLWVA</sequence>
<dbReference type="GO" id="GO:0016020">
    <property type="term" value="C:membrane"/>
    <property type="evidence" value="ECO:0007669"/>
    <property type="project" value="GOC"/>
</dbReference>
<feature type="transmembrane region" description="Helical" evidence="10">
    <location>
        <begin position="213"/>
        <end position="237"/>
    </location>
</feature>
<dbReference type="AlphaFoldDB" id="A0A951UR23"/>
<evidence type="ECO:0000256" key="3">
    <source>
        <dbReference type="ARBA" id="ARBA00022502"/>
    </source>
</evidence>
<feature type="transmembrane region" description="Helical" evidence="10">
    <location>
        <begin position="103"/>
        <end position="127"/>
    </location>
</feature>
<dbReference type="GO" id="GO:0004376">
    <property type="term" value="F:GPI mannosyltransferase activity"/>
    <property type="evidence" value="ECO:0007669"/>
    <property type="project" value="InterPro"/>
</dbReference>
<accession>A0A951UR23</accession>
<feature type="transmembrane region" description="Helical" evidence="10">
    <location>
        <begin position="330"/>
        <end position="348"/>
    </location>
</feature>
<keyword evidence="7" id="KW-0256">Endoplasmic reticulum</keyword>
<evidence type="ECO:0000256" key="2">
    <source>
        <dbReference type="ARBA" id="ARBA00004687"/>
    </source>
</evidence>
<comment type="caution">
    <text evidence="11">The sequence shown here is derived from an EMBL/GenBank/DDBJ whole genome shotgun (WGS) entry which is preliminary data.</text>
</comment>
<feature type="transmembrane region" description="Helical" evidence="10">
    <location>
        <begin position="404"/>
        <end position="422"/>
    </location>
</feature>
<keyword evidence="8 10" id="KW-1133">Transmembrane helix</keyword>
<comment type="subcellular location">
    <subcellularLocation>
        <location evidence="1">Endoplasmic reticulum membrane</location>
        <topology evidence="1">Multi-pass membrane protein</topology>
    </subcellularLocation>
</comment>
<dbReference type="PANTHER" id="PTHR12468:SF2">
    <property type="entry name" value="GPI MANNOSYLTRANSFERASE 2"/>
    <property type="match status" value="1"/>
</dbReference>
<evidence type="ECO:0000256" key="6">
    <source>
        <dbReference type="ARBA" id="ARBA00022692"/>
    </source>
</evidence>
<dbReference type="InterPro" id="IPR007315">
    <property type="entry name" value="PIG-V/Gpi18"/>
</dbReference>
<comment type="pathway">
    <text evidence="2">Glycolipid biosynthesis; glycosylphosphatidylinositol-anchor biosynthesis.</text>
</comment>
<keyword evidence="5" id="KW-0808">Transferase</keyword>
<evidence type="ECO:0000313" key="12">
    <source>
        <dbReference type="Proteomes" id="UP000729701"/>
    </source>
</evidence>
<dbReference type="PANTHER" id="PTHR12468">
    <property type="entry name" value="GPI MANNOSYLTRANSFERASE 2"/>
    <property type="match status" value="1"/>
</dbReference>
<proteinExistence type="predicted"/>
<feature type="transmembrane region" description="Helical" evidence="10">
    <location>
        <begin position="355"/>
        <end position="374"/>
    </location>
</feature>
<evidence type="ECO:0008006" key="13">
    <source>
        <dbReference type="Google" id="ProtNLM"/>
    </source>
</evidence>
<feature type="transmembrane region" description="Helical" evidence="10">
    <location>
        <begin position="177"/>
        <end position="206"/>
    </location>
</feature>
<evidence type="ECO:0000256" key="10">
    <source>
        <dbReference type="SAM" id="Phobius"/>
    </source>
</evidence>
<evidence type="ECO:0000256" key="4">
    <source>
        <dbReference type="ARBA" id="ARBA00022676"/>
    </source>
</evidence>
<dbReference type="Pfam" id="PF04188">
    <property type="entry name" value="Mannosyl_trans2"/>
    <property type="match status" value="1"/>
</dbReference>
<keyword evidence="9 10" id="KW-0472">Membrane</keyword>
<feature type="transmembrane region" description="Helical" evidence="10">
    <location>
        <begin position="139"/>
        <end position="157"/>
    </location>
</feature>
<evidence type="ECO:0000256" key="5">
    <source>
        <dbReference type="ARBA" id="ARBA00022679"/>
    </source>
</evidence>
<keyword evidence="4" id="KW-0328">Glycosyltransferase</keyword>
<protein>
    <recommendedName>
        <fullName evidence="13">Integral membrane protein</fullName>
    </recommendedName>
</protein>
<dbReference type="GO" id="GO:0031501">
    <property type="term" value="C:mannosyltransferase complex"/>
    <property type="evidence" value="ECO:0007669"/>
    <property type="project" value="TreeGrafter"/>
</dbReference>
<evidence type="ECO:0000256" key="1">
    <source>
        <dbReference type="ARBA" id="ARBA00004477"/>
    </source>
</evidence>
<dbReference type="GO" id="GO:0006506">
    <property type="term" value="P:GPI anchor biosynthetic process"/>
    <property type="evidence" value="ECO:0007669"/>
    <property type="project" value="UniProtKB-KW"/>
</dbReference>
<feature type="transmembrane region" description="Helical" evidence="10">
    <location>
        <begin position="307"/>
        <end position="324"/>
    </location>
</feature>
<feature type="transmembrane region" description="Helical" evidence="10">
    <location>
        <begin position="283"/>
        <end position="300"/>
    </location>
</feature>
<evidence type="ECO:0000256" key="9">
    <source>
        <dbReference type="ARBA" id="ARBA00023136"/>
    </source>
</evidence>
<name>A0A951UR23_9CYAN</name>